<evidence type="ECO:0000313" key="1">
    <source>
        <dbReference type="EMBL" id="RJG11626.1"/>
    </source>
</evidence>
<dbReference type="Proteomes" id="UP000284006">
    <property type="component" value="Unassembled WGS sequence"/>
</dbReference>
<gene>
    <name evidence="1" type="ORF">D3872_18870</name>
</gene>
<accession>A0A418XGP3</accession>
<organism evidence="1 2">
    <name type="scientific">Massilia cavernae</name>
    <dbReference type="NCBI Taxonomy" id="2320864"/>
    <lineage>
        <taxon>Bacteria</taxon>
        <taxon>Pseudomonadati</taxon>
        <taxon>Pseudomonadota</taxon>
        <taxon>Betaproteobacteria</taxon>
        <taxon>Burkholderiales</taxon>
        <taxon>Oxalobacteraceae</taxon>
        <taxon>Telluria group</taxon>
        <taxon>Massilia</taxon>
    </lineage>
</organism>
<sequence length="85" mass="9032">MDFGSTYTPMMAKPAAEIAALSIDQPPQRYQEFLLAWDPVAQKEVWRAPNTGMWNGGVLATAGGLVSRVPPAGICASTVRPTAPC</sequence>
<comment type="caution">
    <text evidence="1">The sequence shown here is derived from an EMBL/GenBank/DDBJ whole genome shotgun (WGS) entry which is preliminary data.</text>
</comment>
<dbReference type="SUPFAM" id="SSF50998">
    <property type="entry name" value="Quinoprotein alcohol dehydrogenase-like"/>
    <property type="match status" value="1"/>
</dbReference>
<dbReference type="AlphaFoldDB" id="A0A418XGP3"/>
<protein>
    <submittedName>
        <fullName evidence="1">Uncharacterized protein</fullName>
    </submittedName>
</protein>
<evidence type="ECO:0000313" key="2">
    <source>
        <dbReference type="Proteomes" id="UP000284006"/>
    </source>
</evidence>
<reference evidence="1 2" key="1">
    <citation type="submission" date="2018-09" db="EMBL/GenBank/DDBJ databases">
        <authorList>
            <person name="Zhu H."/>
        </authorList>
    </citation>
    <scope>NUCLEOTIDE SEQUENCE [LARGE SCALE GENOMIC DNA]</scope>
    <source>
        <strain evidence="1 2">K1S02-61</strain>
    </source>
</reference>
<dbReference type="Gene3D" id="2.140.10.10">
    <property type="entry name" value="Quinoprotein alcohol dehydrogenase-like superfamily"/>
    <property type="match status" value="1"/>
</dbReference>
<dbReference type="EMBL" id="QYUP01000145">
    <property type="protein sequence ID" value="RJG11626.1"/>
    <property type="molecule type" value="Genomic_DNA"/>
</dbReference>
<keyword evidence="2" id="KW-1185">Reference proteome</keyword>
<proteinExistence type="predicted"/>
<name>A0A418XGP3_9BURK</name>
<dbReference type="InterPro" id="IPR011047">
    <property type="entry name" value="Quinoprotein_ADH-like_sf"/>
</dbReference>